<feature type="region of interest" description="Disordered" evidence="1">
    <location>
        <begin position="45"/>
        <end position="83"/>
    </location>
</feature>
<keyword evidence="3" id="KW-1185">Reference proteome</keyword>
<organism evidence="2 3">
    <name type="scientific">Sphagnum troendelagicum</name>
    <dbReference type="NCBI Taxonomy" id="128251"/>
    <lineage>
        <taxon>Eukaryota</taxon>
        <taxon>Viridiplantae</taxon>
        <taxon>Streptophyta</taxon>
        <taxon>Embryophyta</taxon>
        <taxon>Bryophyta</taxon>
        <taxon>Sphagnophytina</taxon>
        <taxon>Sphagnopsida</taxon>
        <taxon>Sphagnales</taxon>
        <taxon>Sphagnaceae</taxon>
        <taxon>Sphagnum</taxon>
    </lineage>
</organism>
<name>A0ABP0THM2_9BRYO</name>
<evidence type="ECO:0000313" key="3">
    <source>
        <dbReference type="Proteomes" id="UP001497512"/>
    </source>
</evidence>
<proteinExistence type="predicted"/>
<evidence type="ECO:0000313" key="2">
    <source>
        <dbReference type="EMBL" id="CAK9196669.1"/>
    </source>
</evidence>
<dbReference type="EMBL" id="OZ019903">
    <property type="protein sequence ID" value="CAK9196669.1"/>
    <property type="molecule type" value="Genomic_DNA"/>
</dbReference>
<protein>
    <submittedName>
        <fullName evidence="2">Uncharacterized protein</fullName>
    </submittedName>
</protein>
<dbReference type="Proteomes" id="UP001497512">
    <property type="component" value="Chromosome 11"/>
</dbReference>
<evidence type="ECO:0000256" key="1">
    <source>
        <dbReference type="SAM" id="MobiDB-lite"/>
    </source>
</evidence>
<feature type="compositionally biased region" description="Basic and acidic residues" evidence="1">
    <location>
        <begin position="67"/>
        <end position="83"/>
    </location>
</feature>
<sequence length="104" mass="12066">MSASLPQQRRRRTMTTPRRIRLRPLSSNCMTREGDGRFTLEVMGKGRKTGRRETVPDGCGGAGSMSERTRKKEKRERSSGMGHRYEHQDWIWATRIAYIFEGFS</sequence>
<reference evidence="2" key="1">
    <citation type="submission" date="2024-02" db="EMBL/GenBank/DDBJ databases">
        <authorList>
            <consortium name="ELIXIR-Norway"/>
            <consortium name="Elixir Norway"/>
        </authorList>
    </citation>
    <scope>NUCLEOTIDE SEQUENCE</scope>
</reference>
<accession>A0ABP0THM2</accession>
<gene>
    <name evidence="2" type="ORF">CSSPTR1EN2_LOCUS3589</name>
</gene>